<sequence>MSTSRATSVIDGLVELPLKEVLPGILMFTLPVDYGIDHVNIYLIRDSEGWCLFDTGADCEAARALWLRALEGPLAAGLTRIIVSHHHPDHLGLAVWLHERTGAPILIREEEVAVARQTHVVSIDDRAYCIDFMCRHGVAPEDAHQVVGGVLQSNMACAVPTRVEPLEAGQTLHIGDHAFDVLVLGGHSIAQICLYEPKLKLLLTGDQLLERITPNIGVWPYGETDPLPRYLDSLRTIAGLDIEYVLPAHHGVYHAGVERAHGLVAHHQRALRKFLARLGEGGMNATELGYAVYGAQSDPLHAYLAMGETLAHLLWLQRAGHVRHEETPAATRWYPVTAASEEPTLTLSGDMSR</sequence>
<feature type="domain" description="Metallo-beta-lactamase" evidence="1">
    <location>
        <begin position="38"/>
        <end position="249"/>
    </location>
</feature>
<comment type="caution">
    <text evidence="2">The sequence shown here is derived from an EMBL/GenBank/DDBJ whole genome shotgun (WGS) entry which is preliminary data.</text>
</comment>
<dbReference type="PANTHER" id="PTHR23131">
    <property type="entry name" value="ENDORIBONUCLEASE LACTB2"/>
    <property type="match status" value="1"/>
</dbReference>
<dbReference type="SMART" id="SM00849">
    <property type="entry name" value="Lactamase_B"/>
    <property type="match status" value="1"/>
</dbReference>
<dbReference type="EMBL" id="JAVDWE010000014">
    <property type="protein sequence ID" value="MDR7096502.1"/>
    <property type="molecule type" value="Genomic_DNA"/>
</dbReference>
<dbReference type="Proteomes" id="UP001265550">
    <property type="component" value="Unassembled WGS sequence"/>
</dbReference>
<proteinExistence type="predicted"/>
<dbReference type="PANTHER" id="PTHR23131:SF4">
    <property type="entry name" value="METALLO-BETA-LACTAMASE SUPERFAMILY POTEIN"/>
    <property type="match status" value="1"/>
</dbReference>
<keyword evidence="3" id="KW-1185">Reference proteome</keyword>
<gene>
    <name evidence="2" type="ORF">J2X09_004259</name>
</gene>
<dbReference type="SUPFAM" id="SSF56281">
    <property type="entry name" value="Metallo-hydrolase/oxidoreductase"/>
    <property type="match status" value="1"/>
</dbReference>
<dbReference type="InterPro" id="IPR050662">
    <property type="entry name" value="Sec-metab_biosynth-thioest"/>
</dbReference>
<reference evidence="2 3" key="1">
    <citation type="submission" date="2023-07" db="EMBL/GenBank/DDBJ databases">
        <title>Sorghum-associated microbial communities from plants grown in Nebraska, USA.</title>
        <authorList>
            <person name="Schachtman D."/>
        </authorList>
    </citation>
    <scope>NUCLEOTIDE SEQUENCE [LARGE SCALE GENOMIC DNA]</scope>
    <source>
        <strain evidence="2 3">BE240</strain>
    </source>
</reference>
<name>A0ABU1VGD0_9BURK</name>
<accession>A0ABU1VGD0</accession>
<evidence type="ECO:0000313" key="2">
    <source>
        <dbReference type="EMBL" id="MDR7096502.1"/>
    </source>
</evidence>
<dbReference type="Gene3D" id="3.60.15.10">
    <property type="entry name" value="Ribonuclease Z/Hydroxyacylglutathione hydrolase-like"/>
    <property type="match status" value="1"/>
</dbReference>
<protein>
    <submittedName>
        <fullName evidence="2">Glyoxylase-like metal-dependent hydrolase (Beta-lactamase superfamily II)</fullName>
    </submittedName>
</protein>
<dbReference type="InterPro" id="IPR036388">
    <property type="entry name" value="WH-like_DNA-bd_sf"/>
</dbReference>
<evidence type="ECO:0000259" key="1">
    <source>
        <dbReference type="SMART" id="SM00849"/>
    </source>
</evidence>
<dbReference type="InterPro" id="IPR001279">
    <property type="entry name" value="Metallo-B-lactamas"/>
</dbReference>
<organism evidence="2 3">
    <name type="scientific">Hydrogenophaga laconesensis</name>
    <dbReference type="NCBI Taxonomy" id="1805971"/>
    <lineage>
        <taxon>Bacteria</taxon>
        <taxon>Pseudomonadati</taxon>
        <taxon>Pseudomonadota</taxon>
        <taxon>Betaproteobacteria</taxon>
        <taxon>Burkholderiales</taxon>
        <taxon>Comamonadaceae</taxon>
        <taxon>Hydrogenophaga</taxon>
    </lineage>
</organism>
<dbReference type="RefSeq" id="WP_204734776.1">
    <property type="nucleotide sequence ID" value="NZ_JAVDWE010000014.1"/>
</dbReference>
<dbReference type="Pfam" id="PF00753">
    <property type="entry name" value="Lactamase_B"/>
    <property type="match status" value="1"/>
</dbReference>
<dbReference type="Gene3D" id="1.10.10.10">
    <property type="entry name" value="Winged helix-like DNA-binding domain superfamily/Winged helix DNA-binding domain"/>
    <property type="match status" value="1"/>
</dbReference>
<evidence type="ECO:0000313" key="3">
    <source>
        <dbReference type="Proteomes" id="UP001265550"/>
    </source>
</evidence>
<dbReference type="InterPro" id="IPR036866">
    <property type="entry name" value="RibonucZ/Hydroxyglut_hydro"/>
</dbReference>